<accession>A0A5M3X0W9</accession>
<organism evidence="1 2">
    <name type="scientific">Acrocarpospora macrocephala</name>
    <dbReference type="NCBI Taxonomy" id="150177"/>
    <lineage>
        <taxon>Bacteria</taxon>
        <taxon>Bacillati</taxon>
        <taxon>Actinomycetota</taxon>
        <taxon>Actinomycetes</taxon>
        <taxon>Streptosporangiales</taxon>
        <taxon>Streptosporangiaceae</taxon>
        <taxon>Acrocarpospora</taxon>
    </lineage>
</organism>
<name>A0A5M3X0W9_9ACTN</name>
<dbReference type="Proteomes" id="UP000331127">
    <property type="component" value="Unassembled WGS sequence"/>
</dbReference>
<reference evidence="1 2" key="1">
    <citation type="submission" date="2019-10" db="EMBL/GenBank/DDBJ databases">
        <title>Whole genome shotgun sequence of Acrocarpospora macrocephala NBRC 16266.</title>
        <authorList>
            <person name="Ichikawa N."/>
            <person name="Kimura A."/>
            <person name="Kitahashi Y."/>
            <person name="Komaki H."/>
            <person name="Oguchi A."/>
        </authorList>
    </citation>
    <scope>NUCLEOTIDE SEQUENCE [LARGE SCALE GENOMIC DNA]</scope>
    <source>
        <strain evidence="1 2">NBRC 16266</strain>
    </source>
</reference>
<dbReference type="AlphaFoldDB" id="A0A5M3X0W9"/>
<gene>
    <name evidence="1" type="ORF">Amac_059700</name>
</gene>
<evidence type="ECO:0000313" key="2">
    <source>
        <dbReference type="Proteomes" id="UP000331127"/>
    </source>
</evidence>
<keyword evidence="2" id="KW-1185">Reference proteome</keyword>
<sequence>MPKNEFVLLTLLGSKMPSIVCRASLFPTWDLEIRITEVKAFLAIGPSPARASSAGYAMQIQLVVPSVMQWHRSPARQALLLPG</sequence>
<proteinExistence type="predicted"/>
<comment type="caution">
    <text evidence="1">The sequence shown here is derived from an EMBL/GenBank/DDBJ whole genome shotgun (WGS) entry which is preliminary data.</text>
</comment>
<dbReference type="EMBL" id="BLAE01000035">
    <property type="protein sequence ID" value="GES12373.1"/>
    <property type="molecule type" value="Genomic_DNA"/>
</dbReference>
<evidence type="ECO:0000313" key="1">
    <source>
        <dbReference type="EMBL" id="GES12373.1"/>
    </source>
</evidence>
<protein>
    <submittedName>
        <fullName evidence="1">Uncharacterized protein</fullName>
    </submittedName>
</protein>